<proteinExistence type="predicted"/>
<feature type="transmembrane region" description="Helical" evidence="6">
    <location>
        <begin position="20"/>
        <end position="43"/>
    </location>
</feature>
<accession>A0ABQ2GP60</accession>
<comment type="subcellular location">
    <subcellularLocation>
        <location evidence="1">Cell membrane</location>
        <topology evidence="1">Multi-pass membrane protein</topology>
    </subcellularLocation>
</comment>
<evidence type="ECO:0000313" key="7">
    <source>
        <dbReference type="EMBL" id="GGM04966.1"/>
    </source>
</evidence>
<sequence>MERLPWLPYFSLQDTEMWQSYLTGLVTMGGLIIAIGAQNTFILAQGLRREHHLPVAALCLFFDISLVTIGVFGLATLLAGNAWLMVLLKWAGITFLLYYSVCAYIRALKSQALYSAAAAPRSLGKTLGITLAVTLLNPHVYLDTVLVLGSLGNQQAAPLAFTVGAGCASALWFFSLAIGSARLAPYLTQPRVWRMIDIAIGTVMLLTAVQLILYKT</sequence>
<evidence type="ECO:0000256" key="2">
    <source>
        <dbReference type="ARBA" id="ARBA00022475"/>
    </source>
</evidence>
<evidence type="ECO:0000256" key="6">
    <source>
        <dbReference type="SAM" id="Phobius"/>
    </source>
</evidence>
<dbReference type="PANTHER" id="PTHR30086:SF20">
    <property type="entry name" value="ARGININE EXPORTER PROTEIN ARGO-RELATED"/>
    <property type="match status" value="1"/>
</dbReference>
<name>A0ABQ2GP60_9PSED</name>
<evidence type="ECO:0000313" key="8">
    <source>
        <dbReference type="Proteomes" id="UP000616499"/>
    </source>
</evidence>
<dbReference type="Proteomes" id="UP000616499">
    <property type="component" value="Unassembled WGS sequence"/>
</dbReference>
<dbReference type="EMBL" id="BMNW01000003">
    <property type="protein sequence ID" value="GGM04966.1"/>
    <property type="molecule type" value="Genomic_DNA"/>
</dbReference>
<dbReference type="InterPro" id="IPR001123">
    <property type="entry name" value="LeuE-type"/>
</dbReference>
<keyword evidence="2" id="KW-1003">Cell membrane</keyword>
<protein>
    <submittedName>
        <fullName evidence="7">Transporter</fullName>
    </submittedName>
</protein>
<feature type="transmembrane region" description="Helical" evidence="6">
    <location>
        <begin position="55"/>
        <end position="77"/>
    </location>
</feature>
<keyword evidence="3 6" id="KW-0812">Transmembrane</keyword>
<keyword evidence="8" id="KW-1185">Reference proteome</keyword>
<dbReference type="Pfam" id="PF01810">
    <property type="entry name" value="LysE"/>
    <property type="match status" value="1"/>
</dbReference>
<feature type="transmembrane region" description="Helical" evidence="6">
    <location>
        <begin position="192"/>
        <end position="213"/>
    </location>
</feature>
<feature type="transmembrane region" description="Helical" evidence="6">
    <location>
        <begin position="126"/>
        <end position="151"/>
    </location>
</feature>
<keyword evidence="4 6" id="KW-1133">Transmembrane helix</keyword>
<reference evidence="8" key="1">
    <citation type="journal article" date="2019" name="Int. J. Syst. Evol. Microbiol.">
        <title>The Global Catalogue of Microorganisms (GCM) 10K type strain sequencing project: providing services to taxonomists for standard genome sequencing and annotation.</title>
        <authorList>
            <consortium name="The Broad Institute Genomics Platform"/>
            <consortium name="The Broad Institute Genome Sequencing Center for Infectious Disease"/>
            <person name="Wu L."/>
            <person name="Ma J."/>
        </authorList>
    </citation>
    <scope>NUCLEOTIDE SEQUENCE [LARGE SCALE GENOMIC DNA]</scope>
    <source>
        <strain evidence="8">JCM 13501</strain>
    </source>
</reference>
<gene>
    <name evidence="7" type="ORF">GCM10009425_15380</name>
</gene>
<feature type="transmembrane region" description="Helical" evidence="6">
    <location>
        <begin position="83"/>
        <end position="105"/>
    </location>
</feature>
<comment type="caution">
    <text evidence="7">The sequence shown here is derived from an EMBL/GenBank/DDBJ whole genome shotgun (WGS) entry which is preliminary data.</text>
</comment>
<keyword evidence="5 6" id="KW-0472">Membrane</keyword>
<organism evidence="7 8">
    <name type="scientific">Pseudomonas asuensis</name>
    <dbReference type="NCBI Taxonomy" id="1825787"/>
    <lineage>
        <taxon>Bacteria</taxon>
        <taxon>Pseudomonadati</taxon>
        <taxon>Pseudomonadota</taxon>
        <taxon>Gammaproteobacteria</taxon>
        <taxon>Pseudomonadales</taxon>
        <taxon>Pseudomonadaceae</taxon>
        <taxon>Pseudomonas</taxon>
    </lineage>
</organism>
<dbReference type="PANTHER" id="PTHR30086">
    <property type="entry name" value="ARGININE EXPORTER PROTEIN ARGO"/>
    <property type="match status" value="1"/>
</dbReference>
<feature type="transmembrane region" description="Helical" evidence="6">
    <location>
        <begin position="157"/>
        <end position="180"/>
    </location>
</feature>
<evidence type="ECO:0000256" key="5">
    <source>
        <dbReference type="ARBA" id="ARBA00023136"/>
    </source>
</evidence>
<evidence type="ECO:0000256" key="4">
    <source>
        <dbReference type="ARBA" id="ARBA00022989"/>
    </source>
</evidence>
<evidence type="ECO:0000256" key="3">
    <source>
        <dbReference type="ARBA" id="ARBA00022692"/>
    </source>
</evidence>
<evidence type="ECO:0000256" key="1">
    <source>
        <dbReference type="ARBA" id="ARBA00004651"/>
    </source>
</evidence>